<protein>
    <submittedName>
        <fullName evidence="2">Uncharacterized protein</fullName>
    </submittedName>
</protein>
<proteinExistence type="inferred from homology"/>
<comment type="similarity">
    <text evidence="1">Belongs to the MDM20/NAA25 family.</text>
</comment>
<dbReference type="PANTHER" id="PTHR22767:SF3">
    <property type="entry name" value="N-ALPHA-ACETYLTRANSFERASE 25, NATB AUXILIARY SUBUNIT"/>
    <property type="match status" value="1"/>
</dbReference>
<evidence type="ECO:0000313" key="3">
    <source>
        <dbReference type="Proteomes" id="UP001629113"/>
    </source>
</evidence>
<dbReference type="InterPro" id="IPR019183">
    <property type="entry name" value="NAA25_NatB_aux_su"/>
</dbReference>
<gene>
    <name evidence="2" type="ORF">PVAG01_10875</name>
</gene>
<keyword evidence="3" id="KW-1185">Reference proteome</keyword>
<evidence type="ECO:0000313" key="2">
    <source>
        <dbReference type="EMBL" id="KAL3417865.1"/>
    </source>
</evidence>
<comment type="caution">
    <text evidence="2">The sequence shown here is derived from an EMBL/GenBank/DDBJ whole genome shotgun (WGS) entry which is preliminary data.</text>
</comment>
<sequence length="1066" mass="120599">MDQLLPRSSDAAIWAAIDSKNFKQALKTVEKRLSKKPQDQYLKALSCYIYSELAQLSSEKTAARFDARRRASVCLIAFCKGPLIVENDILTLYDEALIHSFIEPITWWRNAIGIRRLEIVKNSPKDLDLGRDNFRICLEKHDFTHAQQICNSLEKNFPAEHKFVLWNITLHHMIHESGHADDNRELSGRLSQAMIQKLAEATKVANDVKSLPVRSIQTPQEAILLHTIIANSTSVSDDRRLDYFSNEYAGPESKIAKGSWKLWLDKLQLIKTTGKWEDLYALSSRLLPMARKNSSGNVEDSRMGDWQVWDVFLKTARLLFDHEKCLKTVTNEAKLHLEKDSGCDKIYRRNAALALVVASCAYLDECSDPYFVVGEPDIAREDATLLESEDARSQMIRVMVNYMDENAGSPSLFSDVNDCFLFYLDKDEDGMRELLHRLSKIPKFGIAPLPIQQGEVPENEQKACIAENHLTTASDITACVNKFKIIYTITCSISEHTRRIHNSTYSKVADVQRKGKTKAVFQCAWCESSCQVYCKKCLATQARSSILTYGSAIDDNGRITSTLLPTDMHPADDLCIIAAMCLIKIAGILPYSEQYCKALRGKAASYLLRAALLLEYAWSHSKANAQISLLLVRIYTQLGCGSLAMRAYQRLGLKQIQLMTLSYTLFDRISSLHPHPFVHLQDDGAKIASPSNQLQNYLKVFKRFEGQVNTNIYKAFEHGNYDSAIQLFNAGFTIKHSLAVVSCFIELRKINRVLHPNDVLDLATDGFDMLPENPEHVKIWKDNLDSTSFPNFEAKSQPPFLDCMQLTPGPNPLRSQLELVIERVKYHLDLERSDPRLEESTLWFMNEFPRLGLSELAIDPSHGTCFEQSYLKLGLLLAKLMATMERDNVVQWEIAYQIFKCVTCELQVALISLHQAPEGLQIPAFSNTLHPIYLAYDIATFVLKFNKYFQAHPRSNDASRALSQNCAKSAQKVMTEVLTRSQVTRRNMDESGWIDKVLDMVMEGETNEVHGEPQSIAGAFRATVDADFLETWAGEVVESWRDSVMGLACLKPPADKSMVIDIEDTA</sequence>
<dbReference type="Proteomes" id="UP001629113">
    <property type="component" value="Unassembled WGS sequence"/>
</dbReference>
<dbReference type="EMBL" id="JBFCZG010000010">
    <property type="protein sequence ID" value="KAL3417865.1"/>
    <property type="molecule type" value="Genomic_DNA"/>
</dbReference>
<organism evidence="2 3">
    <name type="scientific">Phlyctema vagabunda</name>
    <dbReference type="NCBI Taxonomy" id="108571"/>
    <lineage>
        <taxon>Eukaryota</taxon>
        <taxon>Fungi</taxon>
        <taxon>Dikarya</taxon>
        <taxon>Ascomycota</taxon>
        <taxon>Pezizomycotina</taxon>
        <taxon>Leotiomycetes</taxon>
        <taxon>Helotiales</taxon>
        <taxon>Dermateaceae</taxon>
        <taxon>Phlyctema</taxon>
    </lineage>
</organism>
<dbReference type="Pfam" id="PF09797">
    <property type="entry name" value="NatB_MDM20"/>
    <property type="match status" value="1"/>
</dbReference>
<dbReference type="PANTHER" id="PTHR22767">
    <property type="entry name" value="N-TERMINAL ACETYLTRANSFERASE-RELATED"/>
    <property type="match status" value="1"/>
</dbReference>
<accession>A0ABR4P3I5</accession>
<name>A0ABR4P3I5_9HELO</name>
<reference evidence="2 3" key="1">
    <citation type="submission" date="2024-06" db="EMBL/GenBank/DDBJ databases">
        <title>Complete genome of Phlyctema vagabunda strain 19-DSS-EL-015.</title>
        <authorList>
            <person name="Fiorenzani C."/>
        </authorList>
    </citation>
    <scope>NUCLEOTIDE SEQUENCE [LARGE SCALE GENOMIC DNA]</scope>
    <source>
        <strain evidence="2 3">19-DSS-EL-015</strain>
    </source>
</reference>
<evidence type="ECO:0000256" key="1">
    <source>
        <dbReference type="ARBA" id="ARBA00006298"/>
    </source>
</evidence>